<evidence type="ECO:0000259" key="1">
    <source>
        <dbReference type="Pfam" id="PF02823"/>
    </source>
</evidence>
<feature type="domain" description="ATP synthase F1 complex delta/epsilon subunit N-terminal" evidence="1">
    <location>
        <begin position="30"/>
        <end position="73"/>
    </location>
</feature>
<dbReference type="OrthoDB" id="270171at2759"/>
<accession>A0A8H7BIR7</accession>
<protein>
    <submittedName>
        <fullName evidence="2">Delta subunit of the central stalk of mitochondrial F1F0 ATP synthase, atp16</fullName>
    </submittedName>
</protein>
<evidence type="ECO:0000313" key="3">
    <source>
        <dbReference type="Proteomes" id="UP000605846"/>
    </source>
</evidence>
<sequence length="76" mass="8568">MRTSVCHHLINVKPKDYNTRCQSLFTIYKATDVQQVNLAATSGDTGILANHVPTIEQLNPGVVEVIKKRQRHKEVL</sequence>
<dbReference type="SUPFAM" id="SSF51344">
    <property type="entry name" value="Epsilon subunit of F1F0-ATP synthase N-terminal domain"/>
    <property type="match status" value="1"/>
</dbReference>
<dbReference type="GO" id="GO:0015986">
    <property type="term" value="P:proton motive force-driven ATP synthesis"/>
    <property type="evidence" value="ECO:0007669"/>
    <property type="project" value="InterPro"/>
</dbReference>
<dbReference type="InterPro" id="IPR020546">
    <property type="entry name" value="ATP_synth_F1_dsu/esu_N"/>
</dbReference>
<reference evidence="2" key="1">
    <citation type="submission" date="2020-01" db="EMBL/GenBank/DDBJ databases">
        <title>Genome Sequencing of Three Apophysomyces-Like Fungal Strains Confirms a Novel Fungal Genus in the Mucoromycota with divergent Burkholderia-like Endosymbiotic Bacteria.</title>
        <authorList>
            <person name="Stajich J.E."/>
            <person name="Macias A.M."/>
            <person name="Carter-House D."/>
            <person name="Lovett B."/>
            <person name="Kasson L.R."/>
            <person name="Berry K."/>
            <person name="Grigoriev I."/>
            <person name="Chang Y."/>
            <person name="Spatafora J."/>
            <person name="Kasson M.T."/>
        </authorList>
    </citation>
    <scope>NUCLEOTIDE SEQUENCE</scope>
    <source>
        <strain evidence="2">NRRL A-21654</strain>
    </source>
</reference>
<gene>
    <name evidence="2" type="primary">ATP16_1</name>
    <name evidence="2" type="ORF">EC973_006996</name>
</gene>
<dbReference type="AlphaFoldDB" id="A0A8H7BIR7"/>
<name>A0A8H7BIR7_9FUNG</name>
<proteinExistence type="predicted"/>
<organism evidence="2 3">
    <name type="scientific">Apophysomyces ossiformis</name>
    <dbReference type="NCBI Taxonomy" id="679940"/>
    <lineage>
        <taxon>Eukaryota</taxon>
        <taxon>Fungi</taxon>
        <taxon>Fungi incertae sedis</taxon>
        <taxon>Mucoromycota</taxon>
        <taxon>Mucoromycotina</taxon>
        <taxon>Mucoromycetes</taxon>
        <taxon>Mucorales</taxon>
        <taxon>Mucorineae</taxon>
        <taxon>Mucoraceae</taxon>
        <taxon>Apophysomyces</taxon>
    </lineage>
</organism>
<keyword evidence="3" id="KW-1185">Reference proteome</keyword>
<dbReference type="Proteomes" id="UP000605846">
    <property type="component" value="Unassembled WGS sequence"/>
</dbReference>
<dbReference type="InterPro" id="IPR036771">
    <property type="entry name" value="ATPsynth_dsu/esu_N"/>
</dbReference>
<dbReference type="Gene3D" id="2.60.15.10">
    <property type="entry name" value="F0F1 ATP synthase delta/epsilon subunit, N-terminal"/>
    <property type="match status" value="1"/>
</dbReference>
<comment type="caution">
    <text evidence="2">The sequence shown here is derived from an EMBL/GenBank/DDBJ whole genome shotgun (WGS) entry which is preliminary data.</text>
</comment>
<dbReference type="Pfam" id="PF02823">
    <property type="entry name" value="ATP-synt_DE_N"/>
    <property type="match status" value="1"/>
</dbReference>
<evidence type="ECO:0000313" key="2">
    <source>
        <dbReference type="EMBL" id="KAF7720605.1"/>
    </source>
</evidence>
<dbReference type="EMBL" id="JABAYA010000489">
    <property type="protein sequence ID" value="KAF7720605.1"/>
    <property type="molecule type" value="Genomic_DNA"/>
</dbReference>
<feature type="non-terminal residue" evidence="2">
    <location>
        <position position="76"/>
    </location>
</feature>